<dbReference type="SUPFAM" id="SSF50129">
    <property type="entry name" value="GroES-like"/>
    <property type="match status" value="1"/>
</dbReference>
<evidence type="ECO:0000313" key="3">
    <source>
        <dbReference type="Proteomes" id="UP001595712"/>
    </source>
</evidence>
<keyword evidence="3" id="KW-1185">Reference proteome</keyword>
<reference evidence="3" key="1">
    <citation type="journal article" date="2019" name="Int. J. Syst. Evol. Microbiol.">
        <title>The Global Catalogue of Microorganisms (GCM) 10K type strain sequencing project: providing services to taxonomists for standard genome sequencing and annotation.</title>
        <authorList>
            <consortium name="The Broad Institute Genomics Platform"/>
            <consortium name="The Broad Institute Genome Sequencing Center for Infectious Disease"/>
            <person name="Wu L."/>
            <person name="Ma J."/>
        </authorList>
    </citation>
    <scope>NUCLEOTIDE SEQUENCE [LARGE SCALE GENOMIC DNA]</scope>
    <source>
        <strain evidence="3">CGMCC 4.7396</strain>
    </source>
</reference>
<dbReference type="Gene3D" id="3.90.180.10">
    <property type="entry name" value="Medium-chain alcohol dehydrogenases, catalytic domain"/>
    <property type="match status" value="1"/>
</dbReference>
<dbReference type="InterPro" id="IPR036291">
    <property type="entry name" value="NAD(P)-bd_dom_sf"/>
</dbReference>
<dbReference type="SMART" id="SM00829">
    <property type="entry name" value="PKS_ER"/>
    <property type="match status" value="1"/>
</dbReference>
<feature type="domain" description="Enoyl reductase (ER)" evidence="1">
    <location>
        <begin position="10"/>
        <end position="319"/>
    </location>
</feature>
<dbReference type="PANTHER" id="PTHR44013">
    <property type="entry name" value="ZINC-TYPE ALCOHOL DEHYDROGENASE-LIKE PROTEIN C16A3.02C"/>
    <property type="match status" value="1"/>
</dbReference>
<dbReference type="InterPro" id="IPR020843">
    <property type="entry name" value="ER"/>
</dbReference>
<dbReference type="Proteomes" id="UP001595712">
    <property type="component" value="Unassembled WGS sequence"/>
</dbReference>
<evidence type="ECO:0000259" key="1">
    <source>
        <dbReference type="SMART" id="SM00829"/>
    </source>
</evidence>
<dbReference type="Pfam" id="PF13602">
    <property type="entry name" value="ADH_zinc_N_2"/>
    <property type="match status" value="1"/>
</dbReference>
<evidence type="ECO:0000313" key="2">
    <source>
        <dbReference type="EMBL" id="MFC3494544.1"/>
    </source>
</evidence>
<accession>A0ABV7Q129</accession>
<dbReference type="InterPro" id="IPR011032">
    <property type="entry name" value="GroES-like_sf"/>
</dbReference>
<dbReference type="InterPro" id="IPR013154">
    <property type="entry name" value="ADH-like_N"/>
</dbReference>
<dbReference type="InterPro" id="IPR052733">
    <property type="entry name" value="Chloroplast_QOR"/>
</dbReference>
<dbReference type="EMBL" id="JBHRWO010000019">
    <property type="protein sequence ID" value="MFC3494544.1"/>
    <property type="molecule type" value="Genomic_DNA"/>
</dbReference>
<dbReference type="SUPFAM" id="SSF51735">
    <property type="entry name" value="NAD(P)-binding Rossmann-fold domains"/>
    <property type="match status" value="1"/>
</dbReference>
<dbReference type="PANTHER" id="PTHR44013:SF1">
    <property type="entry name" value="ZINC-TYPE ALCOHOL DEHYDROGENASE-LIKE PROTEIN C16A3.02C"/>
    <property type="match status" value="1"/>
</dbReference>
<comment type="caution">
    <text evidence="2">The sequence shown here is derived from an EMBL/GenBank/DDBJ whole genome shotgun (WGS) entry which is preliminary data.</text>
</comment>
<dbReference type="RefSeq" id="WP_387978380.1">
    <property type="nucleotide sequence ID" value="NZ_JBHRWO010000019.1"/>
</dbReference>
<gene>
    <name evidence="2" type="ORF">ACFO8M_18820</name>
</gene>
<name>A0ABV7Q129_9ACTN</name>
<dbReference type="CDD" id="cd08267">
    <property type="entry name" value="MDR1"/>
    <property type="match status" value="1"/>
</dbReference>
<proteinExistence type="predicted"/>
<organism evidence="2 3">
    <name type="scientific">Glycomyces rhizosphaerae</name>
    <dbReference type="NCBI Taxonomy" id="2054422"/>
    <lineage>
        <taxon>Bacteria</taxon>
        <taxon>Bacillati</taxon>
        <taxon>Actinomycetota</taxon>
        <taxon>Actinomycetes</taxon>
        <taxon>Glycomycetales</taxon>
        <taxon>Glycomycetaceae</taxon>
        <taxon>Glycomyces</taxon>
    </lineage>
</organism>
<sequence>MKALVQHGYGPPKSLKVADIDTPAPGPGEVLVQVAAAGLGADVWHLTTGLPYPVRLVAGLRRPHQTIAGLDLAGHVTAIGEGVHDLAVGDRVFGTGLGALAETARARADKLALLPGNVGFEAAAATPISGVTALQALRDKAEVQAGQRVAVLGAGGAVGSFAVQIAKILGAEVTGVCGPAKADLVADLGADHVIDYTRSDFDTGAPFDAIIDTAGHRPLRVLHRALTPRGTAVIVGSETGGRWLGGVDRQLRAALLSPFTTRRLGSLIAAEDRAELETLAGYLAEGRLHPVTTPAENLEAAPEALQRWTKGTTVGRTVVTVQ</sequence>
<protein>
    <submittedName>
        <fullName evidence="2">NAD(P)-dependent alcohol dehydrogenase</fullName>
    </submittedName>
</protein>
<dbReference type="Gene3D" id="3.40.50.720">
    <property type="entry name" value="NAD(P)-binding Rossmann-like Domain"/>
    <property type="match status" value="1"/>
</dbReference>
<dbReference type="Pfam" id="PF08240">
    <property type="entry name" value="ADH_N"/>
    <property type="match status" value="1"/>
</dbReference>